<sequence>MNNLIRQLVGSDAIDVRGRDRYVVPIASIHPETQGGQPDGETSRQTLLVRTGGAGR</sequence>
<comment type="caution">
    <text evidence="2">The sequence shown here is derived from an EMBL/GenBank/DDBJ whole genome shotgun (WGS) entry which is preliminary data.</text>
</comment>
<feature type="region of interest" description="Disordered" evidence="1">
    <location>
        <begin position="29"/>
        <end position="56"/>
    </location>
</feature>
<dbReference type="EMBL" id="JAOH01000002">
    <property type="protein sequence ID" value="EUA64587.1"/>
    <property type="molecule type" value="Genomic_DNA"/>
</dbReference>
<protein>
    <submittedName>
        <fullName evidence="2">Uncharacterized protein</fullName>
    </submittedName>
</protein>
<reference evidence="2 3" key="1">
    <citation type="submission" date="2013-12" db="EMBL/GenBank/DDBJ databases">
        <authorList>
            <person name="Zelazny A."/>
            <person name="Olivier K."/>
            <person name="Holland S."/>
            <person name="Lenaerts A."/>
            <person name="Ordway D."/>
            <person name="DeGroote M.A."/>
            <person name="Parker T."/>
            <person name="Sizemore C."/>
            <person name="Tallon L.J."/>
            <person name="Sadzewicz L.K."/>
            <person name="Sengamalay N."/>
            <person name="Fraser C.M."/>
            <person name="Hine E."/>
            <person name="Shefchek K.A."/>
            <person name="Das S.P."/>
            <person name="Tettelin H."/>
        </authorList>
    </citation>
    <scope>NUCLEOTIDE SEQUENCE [LARGE SCALE GENOMIC DNA]</scope>
    <source>
        <strain evidence="2 3">1948</strain>
    </source>
</reference>
<proteinExistence type="predicted"/>
<organism evidence="2 3">
    <name type="scientific">Mycobacteroides abscessus 1948</name>
    <dbReference type="NCBI Taxonomy" id="1299323"/>
    <lineage>
        <taxon>Bacteria</taxon>
        <taxon>Bacillati</taxon>
        <taxon>Actinomycetota</taxon>
        <taxon>Actinomycetes</taxon>
        <taxon>Mycobacteriales</taxon>
        <taxon>Mycobacteriaceae</taxon>
        <taxon>Mycobacteroides</taxon>
        <taxon>Mycobacteroides abscessus</taxon>
    </lineage>
</organism>
<dbReference type="Proteomes" id="UP000021210">
    <property type="component" value="Unassembled WGS sequence"/>
</dbReference>
<accession>A0A829QP81</accession>
<evidence type="ECO:0000313" key="3">
    <source>
        <dbReference type="Proteomes" id="UP000021210"/>
    </source>
</evidence>
<evidence type="ECO:0000256" key="1">
    <source>
        <dbReference type="SAM" id="MobiDB-lite"/>
    </source>
</evidence>
<gene>
    <name evidence="2" type="ORF">I542_4757</name>
</gene>
<name>A0A829QP81_9MYCO</name>
<evidence type="ECO:0000313" key="2">
    <source>
        <dbReference type="EMBL" id="EUA64587.1"/>
    </source>
</evidence>
<dbReference type="AlphaFoldDB" id="A0A829QP81"/>